<dbReference type="STRING" id="582672.SAMN05216360_10377"/>
<evidence type="ECO:0000259" key="5">
    <source>
        <dbReference type="PROSITE" id="PS50893"/>
    </source>
</evidence>
<dbReference type="PANTHER" id="PTHR42781">
    <property type="entry name" value="SPERMIDINE/PUTRESCINE IMPORT ATP-BINDING PROTEIN POTA"/>
    <property type="match status" value="1"/>
</dbReference>
<gene>
    <name evidence="6" type="ORF">SAMN05216360_10377</name>
</gene>
<dbReference type="PANTHER" id="PTHR42781:SF4">
    <property type="entry name" value="SPERMIDINE_PUTRESCINE IMPORT ATP-BINDING PROTEIN POTA"/>
    <property type="match status" value="1"/>
</dbReference>
<dbReference type="OrthoDB" id="9802264at2"/>
<dbReference type="Gene3D" id="3.40.50.300">
    <property type="entry name" value="P-loop containing nucleotide triphosphate hydrolases"/>
    <property type="match status" value="1"/>
</dbReference>
<dbReference type="Proteomes" id="UP000198704">
    <property type="component" value="Unassembled WGS sequence"/>
</dbReference>
<dbReference type="PROSITE" id="PS00211">
    <property type="entry name" value="ABC_TRANSPORTER_1"/>
    <property type="match status" value="1"/>
</dbReference>
<dbReference type="InterPro" id="IPR003439">
    <property type="entry name" value="ABC_transporter-like_ATP-bd"/>
</dbReference>
<organism evidence="6 7">
    <name type="scientific">Methylobacterium phyllostachyos</name>
    <dbReference type="NCBI Taxonomy" id="582672"/>
    <lineage>
        <taxon>Bacteria</taxon>
        <taxon>Pseudomonadati</taxon>
        <taxon>Pseudomonadota</taxon>
        <taxon>Alphaproteobacteria</taxon>
        <taxon>Hyphomicrobiales</taxon>
        <taxon>Methylobacteriaceae</taxon>
        <taxon>Methylobacterium</taxon>
    </lineage>
</organism>
<keyword evidence="7" id="KW-1185">Reference proteome</keyword>
<reference evidence="7" key="1">
    <citation type="submission" date="2016-10" db="EMBL/GenBank/DDBJ databases">
        <authorList>
            <person name="Varghese N."/>
            <person name="Submissions S."/>
        </authorList>
    </citation>
    <scope>NUCLEOTIDE SEQUENCE [LARGE SCALE GENOMIC DNA]</scope>
    <source>
        <strain evidence="7">BL47</strain>
    </source>
</reference>
<sequence>MAFPAGSVAVSDPAGLHVQLRQAGPIPLAVDFVCGAGELLALVGPSGSGKSTILRTIAGLYRPQHGRVACGTAVWLDTASGLAVPAYRRQAGLVFQSYALFPHMTALGNVMAALAHRPKGERVTRARALLRLVQLEGLEDRRPSSLSGGQQQRVAVARALAREPAVLLLDEPFSAVDRRTRRRLHDELRELRGTLAVPIVLVTHDLDEAAALADRLCVLDAGETLQTGRPADVLSAPASPRVRHALDLTEEETS</sequence>
<dbReference type="InterPro" id="IPR017871">
    <property type="entry name" value="ABC_transporter-like_CS"/>
</dbReference>
<dbReference type="RefSeq" id="WP_091714040.1">
    <property type="nucleotide sequence ID" value="NZ_FNHS01000003.1"/>
</dbReference>
<evidence type="ECO:0000256" key="2">
    <source>
        <dbReference type="ARBA" id="ARBA00022448"/>
    </source>
</evidence>
<keyword evidence="2" id="KW-0813">Transport</keyword>
<evidence type="ECO:0000256" key="1">
    <source>
        <dbReference type="ARBA" id="ARBA00005417"/>
    </source>
</evidence>
<evidence type="ECO:0000313" key="6">
    <source>
        <dbReference type="EMBL" id="SDM67519.1"/>
    </source>
</evidence>
<dbReference type="EMBL" id="FNHS01000003">
    <property type="protein sequence ID" value="SDM67519.1"/>
    <property type="molecule type" value="Genomic_DNA"/>
</dbReference>
<proteinExistence type="inferred from homology"/>
<keyword evidence="3" id="KW-0547">Nucleotide-binding</keyword>
<dbReference type="GO" id="GO:0016887">
    <property type="term" value="F:ATP hydrolysis activity"/>
    <property type="evidence" value="ECO:0007669"/>
    <property type="project" value="InterPro"/>
</dbReference>
<dbReference type="GO" id="GO:0005524">
    <property type="term" value="F:ATP binding"/>
    <property type="evidence" value="ECO:0007669"/>
    <property type="project" value="UniProtKB-KW"/>
</dbReference>
<dbReference type="AlphaFoldDB" id="A0A1G9V5U1"/>
<keyword evidence="4 6" id="KW-0067">ATP-binding</keyword>
<dbReference type="InterPro" id="IPR027417">
    <property type="entry name" value="P-loop_NTPase"/>
</dbReference>
<dbReference type="InterPro" id="IPR003593">
    <property type="entry name" value="AAA+_ATPase"/>
</dbReference>
<dbReference type="SUPFAM" id="SSF52540">
    <property type="entry name" value="P-loop containing nucleoside triphosphate hydrolases"/>
    <property type="match status" value="1"/>
</dbReference>
<name>A0A1G9V5U1_9HYPH</name>
<dbReference type="InterPro" id="IPR050093">
    <property type="entry name" value="ABC_SmlMolc_Importer"/>
</dbReference>
<dbReference type="Pfam" id="PF00005">
    <property type="entry name" value="ABC_tran"/>
    <property type="match status" value="1"/>
</dbReference>
<accession>A0A1G9V5U1</accession>
<comment type="similarity">
    <text evidence="1">Belongs to the ABC transporter superfamily.</text>
</comment>
<evidence type="ECO:0000256" key="4">
    <source>
        <dbReference type="ARBA" id="ARBA00022840"/>
    </source>
</evidence>
<evidence type="ECO:0000313" key="7">
    <source>
        <dbReference type="Proteomes" id="UP000198704"/>
    </source>
</evidence>
<feature type="domain" description="ABC transporter" evidence="5">
    <location>
        <begin position="8"/>
        <end position="246"/>
    </location>
</feature>
<evidence type="ECO:0000256" key="3">
    <source>
        <dbReference type="ARBA" id="ARBA00022741"/>
    </source>
</evidence>
<dbReference type="PROSITE" id="PS50893">
    <property type="entry name" value="ABC_TRANSPORTER_2"/>
    <property type="match status" value="1"/>
</dbReference>
<dbReference type="SMART" id="SM00382">
    <property type="entry name" value="AAA"/>
    <property type="match status" value="1"/>
</dbReference>
<protein>
    <submittedName>
        <fullName evidence="6">Molybdate transport system ATP-binding protein</fullName>
    </submittedName>
</protein>